<comment type="catalytic activity">
    <reaction evidence="3">
        <text>a long-chain fatty acid + ATP + CoA = a long-chain fatty acyl-CoA + AMP + diphosphate</text>
        <dbReference type="Rhea" id="RHEA:15421"/>
        <dbReference type="ChEBI" id="CHEBI:30616"/>
        <dbReference type="ChEBI" id="CHEBI:33019"/>
        <dbReference type="ChEBI" id="CHEBI:57287"/>
        <dbReference type="ChEBI" id="CHEBI:57560"/>
        <dbReference type="ChEBI" id="CHEBI:83139"/>
        <dbReference type="ChEBI" id="CHEBI:456215"/>
        <dbReference type="EC" id="6.2.1.3"/>
    </reaction>
    <physiologicalReaction direction="left-to-right" evidence="3">
        <dbReference type="Rhea" id="RHEA:15422"/>
    </physiologicalReaction>
</comment>
<keyword evidence="2" id="KW-0067">ATP-binding</keyword>
<dbReference type="PROSITE" id="PS00455">
    <property type="entry name" value="AMP_BINDING"/>
    <property type="match status" value="1"/>
</dbReference>
<name>I7A266_MELRP</name>
<accession>I7A266</accession>
<dbReference type="GO" id="GO:0005524">
    <property type="term" value="F:ATP binding"/>
    <property type="evidence" value="ECO:0007669"/>
    <property type="project" value="UniProtKB-KW"/>
</dbReference>
<gene>
    <name evidence="5" type="ordered locus">MROS_0769</name>
</gene>
<proteinExistence type="predicted"/>
<dbReference type="KEGG" id="mro:MROS_0769"/>
<evidence type="ECO:0000259" key="4">
    <source>
        <dbReference type="Pfam" id="PF00501"/>
    </source>
</evidence>
<evidence type="ECO:0000256" key="1">
    <source>
        <dbReference type="ARBA" id="ARBA00022741"/>
    </source>
</evidence>
<dbReference type="AlphaFoldDB" id="I7A266"/>
<dbReference type="GO" id="GO:0016020">
    <property type="term" value="C:membrane"/>
    <property type="evidence" value="ECO:0007669"/>
    <property type="project" value="TreeGrafter"/>
</dbReference>
<dbReference type="HOGENOM" id="CLU_000022_59_9_10"/>
<sequence>MSIIFVIICVNIYKEVRKLKKQTLLEVLKTSCEKYAGNNAVAYIDQPPLTYRQFKEKVETVSAYLKSNGIIAGDKVAILSENQPNWAVTYFAITTMGAIAVPVMTEFSASEVQHVLRHSETKAIFVSSKQFSKIEDFDNKNLSLRILIDDFSIIPENAKSDILKEILNSGKKEFSRIKEAALKFVGIIAEEVEEETPALILYTSGTTGHSKGVLLTHKNIVSNALDTLSIVEVTSTDRMLSILPLFHTIESTLGLVTPFIAGASITYLSKPPTATVLLPALQKVKPTIILAVPLIIEKIYKLRVLPEINKKLITRKLYGIPYFRKKINTVAGKKLMQTFGGELKMMCIGGAALAADVELFLKESHFPYAVGYGLTETSPLATGTKPELVKFRSAGKALPNVSVKIDNPDPVTGEGEVLIKGPNVMKGYYKDPEKTNEVFTEDGWFRSGDLGYIDEEGYLFIKGRSKNVIIGPNGKNIYPEEIEALINESTYALESLVLESNGQLIARVYLNYDVIDKETENMDDSQSRQFITRILEEIKTNVNSRVNKFSRLNKIVEQQEPFEKTPTQKIKRYLYT</sequence>
<dbReference type="PATRIC" id="fig|1191523.3.peg.807"/>
<reference evidence="5 6" key="1">
    <citation type="journal article" date="2013" name="PLoS ONE">
        <title>Genomic analysis of Melioribacter roseus, facultatively anaerobic organotrophic bacterium representing a novel deep lineage within Bacteriodetes/Chlorobi group.</title>
        <authorList>
            <person name="Kadnikov V.V."/>
            <person name="Mardanov A.V."/>
            <person name="Podosokorskaya O.A."/>
            <person name="Gavrilov S.N."/>
            <person name="Kublanov I.V."/>
            <person name="Beletsky A.V."/>
            <person name="Bonch-Osmolovskaya E.A."/>
            <person name="Ravin N.V."/>
        </authorList>
    </citation>
    <scope>NUCLEOTIDE SEQUENCE [LARGE SCALE GENOMIC DNA]</scope>
    <source>
        <strain evidence="6">JCM 17771 / P3M-2</strain>
    </source>
</reference>
<evidence type="ECO:0000256" key="3">
    <source>
        <dbReference type="ARBA" id="ARBA00024484"/>
    </source>
</evidence>
<dbReference type="Gene3D" id="3.30.300.30">
    <property type="match status" value="1"/>
</dbReference>
<dbReference type="Gene3D" id="3.40.50.12780">
    <property type="entry name" value="N-terminal domain of ligase-like"/>
    <property type="match status" value="1"/>
</dbReference>
<dbReference type="PANTHER" id="PTHR43272">
    <property type="entry name" value="LONG-CHAIN-FATTY-ACID--COA LIGASE"/>
    <property type="match status" value="1"/>
</dbReference>
<dbReference type="SUPFAM" id="SSF56801">
    <property type="entry name" value="Acetyl-CoA synthetase-like"/>
    <property type="match status" value="1"/>
</dbReference>
<keyword evidence="1" id="KW-0547">Nucleotide-binding</keyword>
<protein>
    <submittedName>
        <fullName evidence="5">AMP-dependent synthetase and ligase</fullName>
    </submittedName>
</protein>
<dbReference type="Pfam" id="PF00501">
    <property type="entry name" value="AMP-binding"/>
    <property type="match status" value="1"/>
</dbReference>
<dbReference type="GO" id="GO:0004467">
    <property type="term" value="F:long-chain fatty acid-CoA ligase activity"/>
    <property type="evidence" value="ECO:0007669"/>
    <property type="project" value="UniProtKB-EC"/>
</dbReference>
<dbReference type="Proteomes" id="UP000009011">
    <property type="component" value="Chromosome"/>
</dbReference>
<dbReference type="InterPro" id="IPR045851">
    <property type="entry name" value="AMP-bd_C_sf"/>
</dbReference>
<keyword evidence="5" id="KW-0436">Ligase</keyword>
<organism evidence="5 6">
    <name type="scientific">Melioribacter roseus (strain DSM 23840 / JCM 17771 / VKM B-2668 / P3M-2)</name>
    <dbReference type="NCBI Taxonomy" id="1191523"/>
    <lineage>
        <taxon>Bacteria</taxon>
        <taxon>Pseudomonadati</taxon>
        <taxon>Ignavibacteriota</taxon>
        <taxon>Ignavibacteria</taxon>
        <taxon>Ignavibacteriales</taxon>
        <taxon>Melioribacteraceae</taxon>
        <taxon>Melioribacter</taxon>
    </lineage>
</organism>
<keyword evidence="6" id="KW-1185">Reference proteome</keyword>
<dbReference type="InterPro" id="IPR042099">
    <property type="entry name" value="ANL_N_sf"/>
</dbReference>
<dbReference type="EMBL" id="CP003557">
    <property type="protein sequence ID" value="AFN74011.1"/>
    <property type="molecule type" value="Genomic_DNA"/>
</dbReference>
<dbReference type="InterPro" id="IPR000873">
    <property type="entry name" value="AMP-dep_synth/lig_dom"/>
</dbReference>
<evidence type="ECO:0000313" key="6">
    <source>
        <dbReference type="Proteomes" id="UP000009011"/>
    </source>
</evidence>
<feature type="domain" description="AMP-dependent synthetase/ligase" evidence="4">
    <location>
        <begin position="30"/>
        <end position="429"/>
    </location>
</feature>
<dbReference type="PANTHER" id="PTHR43272:SF33">
    <property type="entry name" value="AMP-BINDING DOMAIN-CONTAINING PROTEIN-RELATED"/>
    <property type="match status" value="1"/>
</dbReference>
<dbReference type="InterPro" id="IPR020845">
    <property type="entry name" value="AMP-binding_CS"/>
</dbReference>
<dbReference type="eggNOG" id="COG1022">
    <property type="taxonomic scope" value="Bacteria"/>
</dbReference>
<evidence type="ECO:0000256" key="2">
    <source>
        <dbReference type="ARBA" id="ARBA00022840"/>
    </source>
</evidence>
<dbReference type="STRING" id="1191523.MROS_0769"/>
<evidence type="ECO:0000313" key="5">
    <source>
        <dbReference type="EMBL" id="AFN74011.1"/>
    </source>
</evidence>